<sequence>MQGGCLSKQEVCADLSGRYVVAKCIIGNRALLVVGVYGPNYDNPSFYYNLSTWLQKWADLLQLWGRDPNCVLNPNRDRLSGPSRVARGLTKISSREGMFDVWAHRCPTILGYTHYSKDDNGVVWSDAASVVEKFHDYYMDLYKSRSQFCEAAVIDYLTYIAMSLLTDDHRERLMVPLRPEEIRVALAGMPAGKAPGTSGLTIAFYEAYLDMLIPHPVTLFEEMAADGCMPPIIREALLMWFY</sequence>
<evidence type="ECO:0000313" key="1">
    <source>
        <dbReference type="EMBL" id="KAJ1098271.1"/>
    </source>
</evidence>
<organism evidence="1 2">
    <name type="scientific">Pleurodeles waltl</name>
    <name type="common">Iberian ribbed newt</name>
    <dbReference type="NCBI Taxonomy" id="8319"/>
    <lineage>
        <taxon>Eukaryota</taxon>
        <taxon>Metazoa</taxon>
        <taxon>Chordata</taxon>
        <taxon>Craniata</taxon>
        <taxon>Vertebrata</taxon>
        <taxon>Euteleostomi</taxon>
        <taxon>Amphibia</taxon>
        <taxon>Batrachia</taxon>
        <taxon>Caudata</taxon>
        <taxon>Salamandroidea</taxon>
        <taxon>Salamandridae</taxon>
        <taxon>Pleurodelinae</taxon>
        <taxon>Pleurodeles</taxon>
    </lineage>
</organism>
<dbReference type="AlphaFoldDB" id="A0AAV7M383"/>
<dbReference type="Proteomes" id="UP001066276">
    <property type="component" value="Chromosome 10"/>
</dbReference>
<name>A0AAV7M383_PLEWA</name>
<keyword evidence="2" id="KW-1185">Reference proteome</keyword>
<protein>
    <submittedName>
        <fullName evidence="1">Uncharacterized protein</fullName>
    </submittedName>
</protein>
<gene>
    <name evidence="1" type="ORF">NDU88_003387</name>
</gene>
<proteinExistence type="predicted"/>
<evidence type="ECO:0000313" key="2">
    <source>
        <dbReference type="Proteomes" id="UP001066276"/>
    </source>
</evidence>
<accession>A0AAV7M383</accession>
<dbReference type="EMBL" id="JANPWB010000014">
    <property type="protein sequence ID" value="KAJ1098271.1"/>
    <property type="molecule type" value="Genomic_DNA"/>
</dbReference>
<reference evidence="1" key="1">
    <citation type="journal article" date="2022" name="bioRxiv">
        <title>Sequencing and chromosome-scale assembly of the giantPleurodeles waltlgenome.</title>
        <authorList>
            <person name="Brown T."/>
            <person name="Elewa A."/>
            <person name="Iarovenko S."/>
            <person name="Subramanian E."/>
            <person name="Araus A.J."/>
            <person name="Petzold A."/>
            <person name="Susuki M."/>
            <person name="Suzuki K.-i.T."/>
            <person name="Hayashi T."/>
            <person name="Toyoda A."/>
            <person name="Oliveira C."/>
            <person name="Osipova E."/>
            <person name="Leigh N.D."/>
            <person name="Simon A."/>
            <person name="Yun M.H."/>
        </authorList>
    </citation>
    <scope>NUCLEOTIDE SEQUENCE</scope>
    <source>
        <strain evidence="1">20211129_DDA</strain>
        <tissue evidence="1">Liver</tissue>
    </source>
</reference>
<dbReference type="Gene3D" id="3.60.10.10">
    <property type="entry name" value="Endonuclease/exonuclease/phosphatase"/>
    <property type="match status" value="1"/>
</dbReference>
<comment type="caution">
    <text evidence="1">The sequence shown here is derived from an EMBL/GenBank/DDBJ whole genome shotgun (WGS) entry which is preliminary data.</text>
</comment>
<dbReference type="InterPro" id="IPR036691">
    <property type="entry name" value="Endo/exonu/phosph_ase_sf"/>
</dbReference>
<dbReference type="SUPFAM" id="SSF56219">
    <property type="entry name" value="DNase I-like"/>
    <property type="match status" value="1"/>
</dbReference>